<dbReference type="STRING" id="49186.SAMN05421647_107253"/>
<name>A0A1N6UVT1_9GAMM</name>
<keyword evidence="2" id="KW-1185">Reference proteome</keyword>
<protein>
    <submittedName>
        <fullName evidence="1">Uncharacterized protein</fullName>
    </submittedName>
</protein>
<evidence type="ECO:0000313" key="1">
    <source>
        <dbReference type="EMBL" id="SIQ69699.1"/>
    </source>
</evidence>
<sequence length="53" mass="5724">MPNKVVLFAAIAAGTSTALRFVPAPNHGVKLKGSQGVKVRDFKCSLGLYRHDR</sequence>
<evidence type="ECO:0000313" key="2">
    <source>
        <dbReference type="Proteomes" id="UP000186895"/>
    </source>
</evidence>
<dbReference type="AlphaFoldDB" id="A0A1N6UVT1"/>
<proteinExistence type="predicted"/>
<dbReference type="Proteomes" id="UP000186895">
    <property type="component" value="Unassembled WGS sequence"/>
</dbReference>
<reference evidence="1 2" key="1">
    <citation type="submission" date="2017-01" db="EMBL/GenBank/DDBJ databases">
        <authorList>
            <person name="Mah S.A."/>
            <person name="Swanson W.J."/>
            <person name="Moy G.W."/>
            <person name="Vacquier V.D."/>
        </authorList>
    </citation>
    <scope>NUCLEOTIDE SEQUENCE [LARGE SCALE GENOMIC DNA]</scope>
    <source>
        <strain evidence="1 2">DSM 7027</strain>
    </source>
</reference>
<organism evidence="1 2">
    <name type="scientific">Marinobacterium stanieri</name>
    <dbReference type="NCBI Taxonomy" id="49186"/>
    <lineage>
        <taxon>Bacteria</taxon>
        <taxon>Pseudomonadati</taxon>
        <taxon>Pseudomonadota</taxon>
        <taxon>Gammaproteobacteria</taxon>
        <taxon>Oceanospirillales</taxon>
        <taxon>Oceanospirillaceae</taxon>
        <taxon>Marinobacterium</taxon>
    </lineage>
</organism>
<gene>
    <name evidence="1" type="ORF">SAMN05421647_107253</name>
</gene>
<dbReference type="EMBL" id="FTMN01000007">
    <property type="protein sequence ID" value="SIQ69699.1"/>
    <property type="molecule type" value="Genomic_DNA"/>
</dbReference>
<accession>A0A1N6UVT1</accession>